<evidence type="ECO:0000313" key="5">
    <source>
        <dbReference type="EMBL" id="MQT81362.1"/>
    </source>
</evidence>
<dbReference type="AlphaFoldDB" id="A0A6A7YWG1"/>
<evidence type="ECO:0000256" key="3">
    <source>
        <dbReference type="ARBA" id="ARBA00022679"/>
    </source>
</evidence>
<dbReference type="GO" id="GO:0032259">
    <property type="term" value="P:methylation"/>
    <property type="evidence" value="ECO:0007669"/>
    <property type="project" value="UniProtKB-KW"/>
</dbReference>
<evidence type="ECO:0000256" key="2">
    <source>
        <dbReference type="ARBA" id="ARBA00022603"/>
    </source>
</evidence>
<reference evidence="5" key="1">
    <citation type="submission" date="2019-10" db="EMBL/GenBank/DDBJ databases">
        <title>Evaluation of single-gene subtyping targets for Pseudomonas.</title>
        <authorList>
            <person name="Reichler S.J."/>
            <person name="Orsi R.H."/>
            <person name="Wiedmann M."/>
            <person name="Martin N.H."/>
            <person name="Murphy S.I."/>
        </authorList>
    </citation>
    <scope>NUCLEOTIDE SEQUENCE</scope>
    <source>
        <strain evidence="5">FSL R10-2339</strain>
    </source>
</reference>
<comment type="caution">
    <text evidence="5">The sequence shown here is derived from an EMBL/GenBank/DDBJ whole genome shotgun (WGS) entry which is preliminary data.</text>
</comment>
<dbReference type="PANTHER" id="PTHR33841:SF1">
    <property type="entry name" value="DNA METHYLTRANSFERASE A"/>
    <property type="match status" value="1"/>
</dbReference>
<organism evidence="5">
    <name type="scientific">Pseudomonas helleri</name>
    <dbReference type="NCBI Taxonomy" id="1608996"/>
    <lineage>
        <taxon>Bacteria</taxon>
        <taxon>Pseudomonadati</taxon>
        <taxon>Pseudomonadota</taxon>
        <taxon>Gammaproteobacteria</taxon>
        <taxon>Pseudomonadales</taxon>
        <taxon>Pseudomonadaceae</taxon>
        <taxon>Pseudomonas</taxon>
    </lineage>
</organism>
<accession>A0A6A7YWG1</accession>
<dbReference type="GO" id="GO:0009007">
    <property type="term" value="F:site-specific DNA-methyltransferase (adenine-specific) activity"/>
    <property type="evidence" value="ECO:0007669"/>
    <property type="project" value="UniProtKB-EC"/>
</dbReference>
<gene>
    <name evidence="5" type="primary">pglX</name>
    <name evidence="5" type="ORF">GHN86_14995</name>
</gene>
<keyword evidence="3 5" id="KW-0808">Transferase</keyword>
<dbReference type="NCBIfam" id="NF033452">
    <property type="entry name" value="BREX_1_MTaseX"/>
    <property type="match status" value="1"/>
</dbReference>
<protein>
    <recommendedName>
        <fullName evidence="1">site-specific DNA-methyltransferase (adenine-specific)</fullName>
        <ecNumber evidence="1">2.1.1.72</ecNumber>
    </recommendedName>
</protein>
<evidence type="ECO:0000256" key="4">
    <source>
        <dbReference type="ARBA" id="ARBA00047942"/>
    </source>
</evidence>
<dbReference type="PANTHER" id="PTHR33841">
    <property type="entry name" value="DNA METHYLTRANSFERASE YEEA-RELATED"/>
    <property type="match status" value="1"/>
</dbReference>
<dbReference type="EC" id="2.1.1.72" evidence="1"/>
<name>A0A6A7YWG1_9PSED</name>
<comment type="catalytic activity">
    <reaction evidence="4">
        <text>a 2'-deoxyadenosine in DNA + S-adenosyl-L-methionine = an N(6)-methyl-2'-deoxyadenosine in DNA + S-adenosyl-L-homocysteine + H(+)</text>
        <dbReference type="Rhea" id="RHEA:15197"/>
        <dbReference type="Rhea" id="RHEA-COMP:12418"/>
        <dbReference type="Rhea" id="RHEA-COMP:12419"/>
        <dbReference type="ChEBI" id="CHEBI:15378"/>
        <dbReference type="ChEBI" id="CHEBI:57856"/>
        <dbReference type="ChEBI" id="CHEBI:59789"/>
        <dbReference type="ChEBI" id="CHEBI:90615"/>
        <dbReference type="ChEBI" id="CHEBI:90616"/>
        <dbReference type="EC" id="2.1.1.72"/>
    </reaction>
</comment>
<dbReference type="InterPro" id="IPR047939">
    <property type="entry name" value="BREX_1_PglX"/>
</dbReference>
<proteinExistence type="predicted"/>
<sequence>MTGSKSVLRRKNKIWRSTMSKNQASTAGEGIDKYFFRASAEDFKKIPGSPIAYWLSKRVLSAFSAYKLLGDQVPVRGGMTTANNERFVRYWHEVDFQSFHHPEKNNGDWCPYNKGGEYRKWYGNRLWVVFWGKHGEEIKSTGRASVRSEEFYRDEMIGWTDITSYSQLGVRYYGNGFLFDASGPSVFPTMENKFQPLLGYLGSKISSLILSAINPTLHVQAGNISSLPWIDLDSETYDAEKNCVSSLVKHAKKDWNSYEISWDFTNLPLLHSDYRHPTLKASYQDLRTHWREMTQEMLRLEEENNHIFIDAYGLKDELDEDVDLSEITLTCNPHYRYGGDKSEEELEAMLLADTMRELVSYAVGCMFGRYSMDKPGLILSSQGETLADYLRQVPQPSFPADDDNVIPLLDGDWFPDDITLRFRQFLRVAFGDAYYEDNLAFIEQGLNVKGKRNYGLRDYFLGEFYTDHVKRYKKRPIYWLFSSPKGTFNALVYLHRYRPDTVSVVLNYLRDFSKKLASRLDYLQQVAISPSASQGDKTKANKEAETIKKQLLELDDYERDTLYPLATKQKSLDLDAGVKANYLELGAALKKIPGLEAKGED</sequence>
<evidence type="ECO:0000256" key="1">
    <source>
        <dbReference type="ARBA" id="ARBA00011900"/>
    </source>
</evidence>
<keyword evidence="2 5" id="KW-0489">Methyltransferase</keyword>
<dbReference type="InterPro" id="IPR050953">
    <property type="entry name" value="N4_N6_ade-DNA_methylase"/>
</dbReference>
<dbReference type="EMBL" id="WIWC01000024">
    <property type="protein sequence ID" value="MQT81362.1"/>
    <property type="molecule type" value="Genomic_DNA"/>
</dbReference>